<protein>
    <submittedName>
        <fullName evidence="2">Uncharacterized protein</fullName>
    </submittedName>
</protein>
<evidence type="ECO:0000313" key="2">
    <source>
        <dbReference type="EMBL" id="KAK4296169.1"/>
    </source>
</evidence>
<feature type="compositionally biased region" description="Low complexity" evidence="1">
    <location>
        <begin position="21"/>
        <end position="38"/>
    </location>
</feature>
<organism evidence="2 3">
    <name type="scientific">Petrolisthes manimaculis</name>
    <dbReference type="NCBI Taxonomy" id="1843537"/>
    <lineage>
        <taxon>Eukaryota</taxon>
        <taxon>Metazoa</taxon>
        <taxon>Ecdysozoa</taxon>
        <taxon>Arthropoda</taxon>
        <taxon>Crustacea</taxon>
        <taxon>Multicrustacea</taxon>
        <taxon>Malacostraca</taxon>
        <taxon>Eumalacostraca</taxon>
        <taxon>Eucarida</taxon>
        <taxon>Decapoda</taxon>
        <taxon>Pleocyemata</taxon>
        <taxon>Anomura</taxon>
        <taxon>Galatheoidea</taxon>
        <taxon>Porcellanidae</taxon>
        <taxon>Petrolisthes</taxon>
    </lineage>
</organism>
<comment type="caution">
    <text evidence="2">The sequence shown here is derived from an EMBL/GenBank/DDBJ whole genome shotgun (WGS) entry which is preliminary data.</text>
</comment>
<sequence>MGGLSSDMGGFNSDMGGFNSGMGSSTTNMGGFTTATQQPQPPPQPQQTPPPMTTYQPINYGPKVYGPGALNRFAFPPQPSIYVQGPRLR</sequence>
<proteinExistence type="predicted"/>
<keyword evidence="3" id="KW-1185">Reference proteome</keyword>
<evidence type="ECO:0000256" key="1">
    <source>
        <dbReference type="SAM" id="MobiDB-lite"/>
    </source>
</evidence>
<gene>
    <name evidence="2" type="ORF">Pmani_031330</name>
</gene>
<reference evidence="2" key="1">
    <citation type="submission" date="2023-11" db="EMBL/GenBank/DDBJ databases">
        <title>Genome assemblies of two species of porcelain crab, Petrolisthes cinctipes and Petrolisthes manimaculis (Anomura: Porcellanidae).</title>
        <authorList>
            <person name="Angst P."/>
        </authorList>
    </citation>
    <scope>NUCLEOTIDE SEQUENCE</scope>
    <source>
        <strain evidence="2">PB745_02</strain>
        <tissue evidence="2">Gill</tissue>
    </source>
</reference>
<dbReference type="AlphaFoldDB" id="A0AAE1NTZ3"/>
<dbReference type="EMBL" id="JAWZYT010003913">
    <property type="protein sequence ID" value="KAK4296169.1"/>
    <property type="molecule type" value="Genomic_DNA"/>
</dbReference>
<name>A0AAE1NTZ3_9EUCA</name>
<accession>A0AAE1NTZ3</accession>
<feature type="compositionally biased region" description="Pro residues" evidence="1">
    <location>
        <begin position="39"/>
        <end position="52"/>
    </location>
</feature>
<dbReference type="Proteomes" id="UP001292094">
    <property type="component" value="Unassembled WGS sequence"/>
</dbReference>
<evidence type="ECO:0000313" key="3">
    <source>
        <dbReference type="Proteomes" id="UP001292094"/>
    </source>
</evidence>
<feature type="region of interest" description="Disordered" evidence="1">
    <location>
        <begin position="1"/>
        <end position="60"/>
    </location>
</feature>